<sequence length="59" mass="6611">MHQLTNAAVCTNVTWHKKAIVHASITQADQFAQCVDIVNYDIRHIDLSELQLALTCCLT</sequence>
<dbReference type="KEGG" id="buz:AYM40_00755"/>
<accession>A0A160FGH4</accession>
<name>A0A160FGH4_9BURK</name>
<gene>
    <name evidence="1" type="ORF">AYM40_00755</name>
</gene>
<reference evidence="1 2" key="1">
    <citation type="journal article" date="2016" name="Gene">
        <title>PacBio SMRT assembly of a complex multi-replicon genome reveals chlorocatechol degradative operon in a region of genome plasticity.</title>
        <authorList>
            <person name="Ricker N."/>
            <person name="Shen S.Y."/>
            <person name="Goordial J."/>
            <person name="Jin S."/>
            <person name="Fulthorpe R.R."/>
        </authorList>
    </citation>
    <scope>NUCLEOTIDE SEQUENCE [LARGE SCALE GENOMIC DNA]</scope>
    <source>
        <strain evidence="1 2">OLGA172</strain>
    </source>
</reference>
<keyword evidence="2" id="KW-1185">Reference proteome</keyword>
<dbReference type="AlphaFoldDB" id="A0A160FGH4"/>
<organism evidence="1 2">
    <name type="scientific">Paraburkholderia phytofirmans OLGA172</name>
    <dbReference type="NCBI Taxonomy" id="1417228"/>
    <lineage>
        <taxon>Bacteria</taxon>
        <taxon>Pseudomonadati</taxon>
        <taxon>Pseudomonadota</taxon>
        <taxon>Betaproteobacteria</taxon>
        <taxon>Burkholderiales</taxon>
        <taxon>Burkholderiaceae</taxon>
        <taxon>Paraburkholderia</taxon>
    </lineage>
</organism>
<dbReference type="EMBL" id="CP014578">
    <property type="protein sequence ID" value="ANB71044.1"/>
    <property type="molecule type" value="Genomic_DNA"/>
</dbReference>
<dbReference type="Proteomes" id="UP000076852">
    <property type="component" value="Chromosome 1"/>
</dbReference>
<evidence type="ECO:0000313" key="2">
    <source>
        <dbReference type="Proteomes" id="UP000076852"/>
    </source>
</evidence>
<proteinExistence type="predicted"/>
<protein>
    <submittedName>
        <fullName evidence="1">Uncharacterized protein</fullName>
    </submittedName>
</protein>
<evidence type="ECO:0000313" key="1">
    <source>
        <dbReference type="EMBL" id="ANB71044.1"/>
    </source>
</evidence>